<reference evidence="1 2" key="1">
    <citation type="journal article" date="2018" name="Nat. Genet.">
        <title>The Rosa genome provides new insights in the design of modern roses.</title>
        <authorList>
            <person name="Bendahmane M."/>
        </authorList>
    </citation>
    <scope>NUCLEOTIDE SEQUENCE [LARGE SCALE GENOMIC DNA]</scope>
    <source>
        <strain evidence="2">cv. Old Blush</strain>
    </source>
</reference>
<sequence>MNSNRVNSLQEKEGITVTLLSYEHAGGLRVMPAIQSELKSHLYSSRYFLSRSLPVYPDSCTASVRVQERSREP</sequence>
<accession>A0A2P6P7Q2</accession>
<gene>
    <name evidence="1" type="ORF">RchiOBHm_Chr7g0200691</name>
</gene>
<dbReference type="Gramene" id="PRQ17965">
    <property type="protein sequence ID" value="PRQ17965"/>
    <property type="gene ID" value="RchiOBHm_Chr7g0200691"/>
</dbReference>
<proteinExistence type="predicted"/>
<dbReference type="EMBL" id="PDCK01000045">
    <property type="protein sequence ID" value="PRQ17965.1"/>
    <property type="molecule type" value="Genomic_DNA"/>
</dbReference>
<protein>
    <submittedName>
        <fullName evidence="1">Uncharacterized protein</fullName>
    </submittedName>
</protein>
<comment type="caution">
    <text evidence="1">The sequence shown here is derived from an EMBL/GenBank/DDBJ whole genome shotgun (WGS) entry which is preliminary data.</text>
</comment>
<dbReference type="AlphaFoldDB" id="A0A2P6P7Q2"/>
<name>A0A2P6P7Q2_ROSCH</name>
<evidence type="ECO:0000313" key="1">
    <source>
        <dbReference type="EMBL" id="PRQ17965.1"/>
    </source>
</evidence>
<dbReference type="Proteomes" id="UP000238479">
    <property type="component" value="Chromosome 7"/>
</dbReference>
<organism evidence="1 2">
    <name type="scientific">Rosa chinensis</name>
    <name type="common">China rose</name>
    <dbReference type="NCBI Taxonomy" id="74649"/>
    <lineage>
        <taxon>Eukaryota</taxon>
        <taxon>Viridiplantae</taxon>
        <taxon>Streptophyta</taxon>
        <taxon>Embryophyta</taxon>
        <taxon>Tracheophyta</taxon>
        <taxon>Spermatophyta</taxon>
        <taxon>Magnoliopsida</taxon>
        <taxon>eudicotyledons</taxon>
        <taxon>Gunneridae</taxon>
        <taxon>Pentapetalae</taxon>
        <taxon>rosids</taxon>
        <taxon>fabids</taxon>
        <taxon>Rosales</taxon>
        <taxon>Rosaceae</taxon>
        <taxon>Rosoideae</taxon>
        <taxon>Rosoideae incertae sedis</taxon>
        <taxon>Rosa</taxon>
    </lineage>
</organism>
<evidence type="ECO:0000313" key="2">
    <source>
        <dbReference type="Proteomes" id="UP000238479"/>
    </source>
</evidence>
<keyword evidence="2" id="KW-1185">Reference proteome</keyword>